<dbReference type="Proteomes" id="UP001589670">
    <property type="component" value="Unassembled WGS sequence"/>
</dbReference>
<dbReference type="InterPro" id="IPR038696">
    <property type="entry name" value="IalB_sf"/>
</dbReference>
<comment type="caution">
    <text evidence="3">The sequence shown here is derived from an EMBL/GenBank/DDBJ whole genome shotgun (WGS) entry which is preliminary data.</text>
</comment>
<dbReference type="EMBL" id="JBHMEC010000017">
    <property type="protein sequence ID" value="MFB9150321.1"/>
    <property type="molecule type" value="Genomic_DNA"/>
</dbReference>
<name>A0ABV5I0W9_9RHOB</name>
<dbReference type="InterPro" id="IPR010642">
    <property type="entry name" value="Invasion_prot_B"/>
</dbReference>
<accession>A0ABV5I0W9</accession>
<evidence type="ECO:0000313" key="4">
    <source>
        <dbReference type="Proteomes" id="UP001589670"/>
    </source>
</evidence>
<evidence type="ECO:0000256" key="2">
    <source>
        <dbReference type="SAM" id="SignalP"/>
    </source>
</evidence>
<organism evidence="3 4">
    <name type="scientific">Roseovarius ramblicola</name>
    <dbReference type="NCBI Taxonomy" id="2022336"/>
    <lineage>
        <taxon>Bacteria</taxon>
        <taxon>Pseudomonadati</taxon>
        <taxon>Pseudomonadota</taxon>
        <taxon>Alphaproteobacteria</taxon>
        <taxon>Rhodobacterales</taxon>
        <taxon>Roseobacteraceae</taxon>
        <taxon>Roseovarius</taxon>
    </lineage>
</organism>
<dbReference type="RefSeq" id="WP_377069863.1">
    <property type="nucleotide sequence ID" value="NZ_JBHMEC010000017.1"/>
</dbReference>
<protein>
    <submittedName>
        <fullName evidence="3">Invasion associated locus B family protein</fullName>
    </submittedName>
</protein>
<keyword evidence="4" id="KW-1185">Reference proteome</keyword>
<evidence type="ECO:0000256" key="1">
    <source>
        <dbReference type="SAM" id="MobiDB-lite"/>
    </source>
</evidence>
<proteinExistence type="predicted"/>
<feature type="signal peptide" evidence="2">
    <location>
        <begin position="1"/>
        <end position="22"/>
    </location>
</feature>
<keyword evidence="2" id="KW-0732">Signal</keyword>
<sequence length="204" mass="21147">MTKTLLHLSLTALLAVSTVAGAQESSTDGEAAANDSGALSAPAAGLDTGREVTEENESYIKETHGDWSLRCFPGEADEDICQMYQLLTGSEGNPVAEFMLYRIGGAGNIAAGATIAVPLGTLLTEEVKLSVDDGNAKSYAYSFCTMGGCFSRIGLTEAEVAALKKGAQAQIEIIPAQAPNQTVRINVSLSGFTAAYEAASTLDN</sequence>
<feature type="chain" id="PRO_5047105485" evidence="2">
    <location>
        <begin position="23"/>
        <end position="204"/>
    </location>
</feature>
<evidence type="ECO:0000313" key="3">
    <source>
        <dbReference type="EMBL" id="MFB9150321.1"/>
    </source>
</evidence>
<reference evidence="3 4" key="1">
    <citation type="submission" date="2024-09" db="EMBL/GenBank/DDBJ databases">
        <authorList>
            <person name="Sun Q."/>
            <person name="Mori K."/>
        </authorList>
    </citation>
    <scope>NUCLEOTIDE SEQUENCE [LARGE SCALE GENOMIC DNA]</scope>
    <source>
        <strain evidence="3 4">CECT 9424</strain>
    </source>
</reference>
<gene>
    <name evidence="3" type="ORF">ACFFU4_11240</name>
</gene>
<dbReference type="Pfam" id="PF06776">
    <property type="entry name" value="IalB"/>
    <property type="match status" value="1"/>
</dbReference>
<feature type="region of interest" description="Disordered" evidence="1">
    <location>
        <begin position="26"/>
        <end position="52"/>
    </location>
</feature>
<dbReference type="Gene3D" id="2.60.40.1880">
    <property type="entry name" value="Invasion associated locus B (IalB) protein"/>
    <property type="match status" value="1"/>
</dbReference>